<dbReference type="Pfam" id="PF20684">
    <property type="entry name" value="Fung_rhodopsin"/>
    <property type="match status" value="1"/>
</dbReference>
<dbReference type="OrthoDB" id="10017208at2759"/>
<comment type="similarity">
    <text evidence="5">Belongs to the SAT4 family.</text>
</comment>
<keyword evidence="4 7" id="KW-0472">Membrane</keyword>
<comment type="subcellular location">
    <subcellularLocation>
        <location evidence="1">Membrane</location>
        <topology evidence="1">Multi-pass membrane protein</topology>
    </subcellularLocation>
</comment>
<dbReference type="Proteomes" id="UP000754883">
    <property type="component" value="Unassembled WGS sequence"/>
</dbReference>
<feature type="compositionally biased region" description="Polar residues" evidence="6">
    <location>
        <begin position="248"/>
        <end position="261"/>
    </location>
</feature>
<comment type="caution">
    <text evidence="10">The sequence shown here is derived from an EMBL/GenBank/DDBJ whole genome shotgun (WGS) entry which is preliminary data.</text>
</comment>
<protein>
    <recommendedName>
        <fullName evidence="9">Rhodopsin domain-containing protein</fullName>
    </recommendedName>
</protein>
<dbReference type="InterPro" id="IPR049326">
    <property type="entry name" value="Rhodopsin_dom_fungi"/>
</dbReference>
<feature type="transmembrane region" description="Helical" evidence="7">
    <location>
        <begin position="159"/>
        <end position="181"/>
    </location>
</feature>
<feature type="transmembrane region" description="Helical" evidence="7">
    <location>
        <begin position="79"/>
        <end position="106"/>
    </location>
</feature>
<sequence>MSYCFCLSLAILCHFFATDGGAGRHAAYWLLHNPATITKFLKYQTASQFIYMVGITLPKVALLILYLKVFADRRVIIATWVVMGLLIGLCFSSVVALFAICQPFAYNWNKTIQGGHCGNFMAAYKYISIPNIVSDVAILLLPIPSLWHLNMSRLKKAGVFATFAVGGLGIITSIIRFVGFYRTNVGTDVTNNGGTTVIYTALEVAAYFICSCLPGTRPLARAIYQGVGLGTYIDSHFGTWDRSKSDPSHATSGNSHSNDIALNNMKGRHKTSVSTSMMSGPNQNQEEYDGRAFIRLEESVHVDFSSVRSSNRGSSEGIMR</sequence>
<keyword evidence="8" id="KW-0732">Signal</keyword>
<gene>
    <name evidence="10" type="ORF">CBYS24578_00013044</name>
</gene>
<evidence type="ECO:0000259" key="9">
    <source>
        <dbReference type="Pfam" id="PF20684"/>
    </source>
</evidence>
<evidence type="ECO:0000313" key="10">
    <source>
        <dbReference type="EMBL" id="CAG9975586.1"/>
    </source>
</evidence>
<feature type="signal peptide" evidence="8">
    <location>
        <begin position="1"/>
        <end position="20"/>
    </location>
</feature>
<evidence type="ECO:0000256" key="8">
    <source>
        <dbReference type="SAM" id="SignalP"/>
    </source>
</evidence>
<evidence type="ECO:0000256" key="7">
    <source>
        <dbReference type="SAM" id="Phobius"/>
    </source>
</evidence>
<evidence type="ECO:0000256" key="1">
    <source>
        <dbReference type="ARBA" id="ARBA00004141"/>
    </source>
</evidence>
<evidence type="ECO:0000256" key="5">
    <source>
        <dbReference type="ARBA" id="ARBA00038359"/>
    </source>
</evidence>
<dbReference type="AlphaFoldDB" id="A0A9N9U6H1"/>
<evidence type="ECO:0000313" key="11">
    <source>
        <dbReference type="Proteomes" id="UP000754883"/>
    </source>
</evidence>
<feature type="transmembrane region" description="Helical" evidence="7">
    <location>
        <begin position="126"/>
        <end position="147"/>
    </location>
</feature>
<organism evidence="10 11">
    <name type="scientific">Clonostachys byssicola</name>
    <dbReference type="NCBI Taxonomy" id="160290"/>
    <lineage>
        <taxon>Eukaryota</taxon>
        <taxon>Fungi</taxon>
        <taxon>Dikarya</taxon>
        <taxon>Ascomycota</taxon>
        <taxon>Pezizomycotina</taxon>
        <taxon>Sordariomycetes</taxon>
        <taxon>Hypocreomycetidae</taxon>
        <taxon>Hypocreales</taxon>
        <taxon>Bionectriaceae</taxon>
        <taxon>Clonostachys</taxon>
    </lineage>
</organism>
<accession>A0A9N9U6H1</accession>
<evidence type="ECO:0000256" key="4">
    <source>
        <dbReference type="ARBA" id="ARBA00023136"/>
    </source>
</evidence>
<dbReference type="EMBL" id="CABFNO020001268">
    <property type="protein sequence ID" value="CAG9975586.1"/>
    <property type="molecule type" value="Genomic_DNA"/>
</dbReference>
<feature type="transmembrane region" description="Helical" evidence="7">
    <location>
        <begin position="48"/>
        <end position="67"/>
    </location>
</feature>
<dbReference type="GO" id="GO:0016020">
    <property type="term" value="C:membrane"/>
    <property type="evidence" value="ECO:0007669"/>
    <property type="project" value="UniProtKB-SubCell"/>
</dbReference>
<feature type="domain" description="Rhodopsin" evidence="9">
    <location>
        <begin position="3"/>
        <end position="221"/>
    </location>
</feature>
<reference evidence="10" key="1">
    <citation type="submission" date="2021-10" db="EMBL/GenBank/DDBJ databases">
        <authorList>
            <person name="Piombo E."/>
        </authorList>
    </citation>
    <scope>NUCLEOTIDE SEQUENCE</scope>
</reference>
<feature type="chain" id="PRO_5040196428" description="Rhodopsin domain-containing protein" evidence="8">
    <location>
        <begin position="21"/>
        <end position="320"/>
    </location>
</feature>
<keyword evidence="2 7" id="KW-0812">Transmembrane</keyword>
<name>A0A9N9U6H1_9HYPO</name>
<dbReference type="InterPro" id="IPR052337">
    <property type="entry name" value="SAT4-like"/>
</dbReference>
<evidence type="ECO:0000256" key="6">
    <source>
        <dbReference type="SAM" id="MobiDB-lite"/>
    </source>
</evidence>
<dbReference type="PANTHER" id="PTHR33048">
    <property type="entry name" value="PTH11-LIKE INTEGRAL MEMBRANE PROTEIN (AFU_ORTHOLOGUE AFUA_5G11245)"/>
    <property type="match status" value="1"/>
</dbReference>
<dbReference type="PANTHER" id="PTHR33048:SF156">
    <property type="entry name" value="INTEGRAL MEMBRANE PROTEIN"/>
    <property type="match status" value="1"/>
</dbReference>
<evidence type="ECO:0000256" key="3">
    <source>
        <dbReference type="ARBA" id="ARBA00022989"/>
    </source>
</evidence>
<keyword evidence="11" id="KW-1185">Reference proteome</keyword>
<evidence type="ECO:0000256" key="2">
    <source>
        <dbReference type="ARBA" id="ARBA00022692"/>
    </source>
</evidence>
<proteinExistence type="inferred from homology"/>
<feature type="region of interest" description="Disordered" evidence="6">
    <location>
        <begin position="243"/>
        <end position="264"/>
    </location>
</feature>
<keyword evidence="3 7" id="KW-1133">Transmembrane helix</keyword>